<dbReference type="AlphaFoldDB" id="A0A2P2IQ37"/>
<sequence length="43" mass="4917">MPLHYLLGLVAMRPWQEASTMDASQLVLLLFTKMEPVVALVFR</sequence>
<accession>A0A2P2IQ37</accession>
<proteinExistence type="predicted"/>
<evidence type="ECO:0000313" key="1">
    <source>
        <dbReference type="EMBL" id="MBW83339.1"/>
    </source>
</evidence>
<reference evidence="1" key="1">
    <citation type="submission" date="2018-02" db="EMBL/GenBank/DDBJ databases">
        <title>Rhizophora mucronata_Transcriptome.</title>
        <authorList>
            <person name="Meera S.P."/>
            <person name="Sreeshan A."/>
            <person name="Augustine A."/>
        </authorList>
    </citation>
    <scope>NUCLEOTIDE SEQUENCE</scope>
    <source>
        <tissue evidence="1">Leaf</tissue>
    </source>
</reference>
<organism evidence="1">
    <name type="scientific">Rhizophora mucronata</name>
    <name type="common">Asiatic mangrove</name>
    <dbReference type="NCBI Taxonomy" id="61149"/>
    <lineage>
        <taxon>Eukaryota</taxon>
        <taxon>Viridiplantae</taxon>
        <taxon>Streptophyta</taxon>
        <taxon>Embryophyta</taxon>
        <taxon>Tracheophyta</taxon>
        <taxon>Spermatophyta</taxon>
        <taxon>Magnoliopsida</taxon>
        <taxon>eudicotyledons</taxon>
        <taxon>Gunneridae</taxon>
        <taxon>Pentapetalae</taxon>
        <taxon>rosids</taxon>
        <taxon>fabids</taxon>
        <taxon>Malpighiales</taxon>
        <taxon>Rhizophoraceae</taxon>
        <taxon>Rhizophora</taxon>
    </lineage>
</organism>
<name>A0A2P2IQ37_RHIMU</name>
<protein>
    <submittedName>
        <fullName evidence="1">Uncharacterized protein</fullName>
    </submittedName>
</protein>
<dbReference type="EMBL" id="GGEC01002856">
    <property type="protein sequence ID" value="MBW83339.1"/>
    <property type="molecule type" value="Transcribed_RNA"/>
</dbReference>